<evidence type="ECO:0000259" key="1">
    <source>
        <dbReference type="Pfam" id="PF01498"/>
    </source>
</evidence>
<feature type="domain" description="Transposase Tc1-like" evidence="1">
    <location>
        <begin position="74"/>
        <end position="140"/>
    </location>
</feature>
<name>A0A8X6RVR2_TRICX</name>
<protein>
    <recommendedName>
        <fullName evidence="1">Transposase Tc1-like domain-containing protein</fullName>
    </recommendedName>
</protein>
<dbReference type="EMBL" id="BMAU01021233">
    <property type="protein sequence ID" value="GFY02702.1"/>
    <property type="molecule type" value="Genomic_DNA"/>
</dbReference>
<dbReference type="InterPro" id="IPR002492">
    <property type="entry name" value="Transposase_Tc1-like"/>
</dbReference>
<dbReference type="GO" id="GO:0006313">
    <property type="term" value="P:DNA transposition"/>
    <property type="evidence" value="ECO:0007669"/>
    <property type="project" value="InterPro"/>
</dbReference>
<dbReference type="AlphaFoldDB" id="A0A8X6RVR2"/>
<organism evidence="2 3">
    <name type="scientific">Trichonephila clavipes</name>
    <name type="common">Golden silk orbweaver</name>
    <name type="synonym">Nephila clavipes</name>
    <dbReference type="NCBI Taxonomy" id="2585209"/>
    <lineage>
        <taxon>Eukaryota</taxon>
        <taxon>Metazoa</taxon>
        <taxon>Ecdysozoa</taxon>
        <taxon>Arthropoda</taxon>
        <taxon>Chelicerata</taxon>
        <taxon>Arachnida</taxon>
        <taxon>Araneae</taxon>
        <taxon>Araneomorphae</taxon>
        <taxon>Entelegynae</taxon>
        <taxon>Araneoidea</taxon>
        <taxon>Nephilidae</taxon>
        <taxon>Trichonephila</taxon>
    </lineage>
</organism>
<accession>A0A8X6RVR2</accession>
<reference evidence="2" key="1">
    <citation type="submission" date="2020-08" db="EMBL/GenBank/DDBJ databases">
        <title>Multicomponent nature underlies the extraordinary mechanical properties of spider dragline silk.</title>
        <authorList>
            <person name="Kono N."/>
            <person name="Nakamura H."/>
            <person name="Mori M."/>
            <person name="Yoshida Y."/>
            <person name="Ohtoshi R."/>
            <person name="Malay A.D."/>
            <person name="Moran D.A.P."/>
            <person name="Tomita M."/>
            <person name="Numata K."/>
            <person name="Arakawa K."/>
        </authorList>
    </citation>
    <scope>NUCLEOTIDE SEQUENCE</scope>
</reference>
<dbReference type="Proteomes" id="UP000887159">
    <property type="component" value="Unassembled WGS sequence"/>
</dbReference>
<dbReference type="Pfam" id="PF01498">
    <property type="entry name" value="HTH_Tnp_Tc3_2"/>
    <property type="match status" value="1"/>
</dbReference>
<comment type="caution">
    <text evidence="2">The sequence shown here is derived from an EMBL/GenBank/DDBJ whole genome shotgun (WGS) entry which is preliminary data.</text>
</comment>
<evidence type="ECO:0000313" key="2">
    <source>
        <dbReference type="EMBL" id="GFY02702.1"/>
    </source>
</evidence>
<dbReference type="GO" id="GO:0003677">
    <property type="term" value="F:DNA binding"/>
    <property type="evidence" value="ECO:0007669"/>
    <property type="project" value="InterPro"/>
</dbReference>
<evidence type="ECO:0000313" key="3">
    <source>
        <dbReference type="Proteomes" id="UP000887159"/>
    </source>
</evidence>
<gene>
    <name evidence="2" type="primary">AVEN_232778_1</name>
    <name evidence="2" type="ORF">TNCV_3505821</name>
</gene>
<sequence length="142" mass="16061">MLSRRRRSYYQQITAFERGRVTGLREGFSSMTLQEALAGLYQLCMIVGSGGQGMVLPQKDRVTGYHVATTEKKDRRIQSTAVEHRTVSAAEIQAAIGITVTQRTDRNWLHQGQLQARRPVVCIPLTPSHCHLRCLWCQARAH</sequence>
<keyword evidence="3" id="KW-1185">Reference proteome</keyword>
<proteinExistence type="predicted"/>
<dbReference type="GO" id="GO:0015074">
    <property type="term" value="P:DNA integration"/>
    <property type="evidence" value="ECO:0007669"/>
    <property type="project" value="InterPro"/>
</dbReference>